<accession>A0A210R0E9</accession>
<protein>
    <submittedName>
        <fullName evidence="5">MAM domain-containing protein 2</fullName>
    </submittedName>
</protein>
<evidence type="ECO:0000259" key="4">
    <source>
        <dbReference type="PROSITE" id="PS50923"/>
    </source>
</evidence>
<evidence type="ECO:0000313" key="6">
    <source>
        <dbReference type="Proteomes" id="UP000242188"/>
    </source>
</evidence>
<dbReference type="STRING" id="6573.A0A210R0E9"/>
<dbReference type="PANTHER" id="PTHR23282:SF101">
    <property type="entry name" value="MAM DOMAIN-CONTAINING PROTEIN"/>
    <property type="match status" value="1"/>
</dbReference>
<dbReference type="Pfam" id="PF00084">
    <property type="entry name" value="Sushi"/>
    <property type="match status" value="1"/>
</dbReference>
<dbReference type="Gene3D" id="2.10.70.10">
    <property type="entry name" value="Complement Module, domain 1"/>
    <property type="match status" value="1"/>
</dbReference>
<dbReference type="PROSITE" id="PS50923">
    <property type="entry name" value="SUSHI"/>
    <property type="match status" value="1"/>
</dbReference>
<evidence type="ECO:0000256" key="1">
    <source>
        <dbReference type="ARBA" id="ARBA00023157"/>
    </source>
</evidence>
<dbReference type="SUPFAM" id="SSF57535">
    <property type="entry name" value="Complement control module/SCR domain"/>
    <property type="match status" value="1"/>
</dbReference>
<dbReference type="InterPro" id="IPR013320">
    <property type="entry name" value="ConA-like_dom_sf"/>
</dbReference>
<name>A0A210R0E9_MIZYE</name>
<dbReference type="InterPro" id="IPR035976">
    <property type="entry name" value="Sushi/SCR/CCP_sf"/>
</dbReference>
<evidence type="ECO:0000256" key="2">
    <source>
        <dbReference type="PROSITE-ProRule" id="PRU00302"/>
    </source>
</evidence>
<keyword evidence="6" id="KW-1185">Reference proteome</keyword>
<dbReference type="CDD" id="cd06263">
    <property type="entry name" value="MAM"/>
    <property type="match status" value="1"/>
</dbReference>
<proteinExistence type="predicted"/>
<gene>
    <name evidence="5" type="ORF">KP79_PYT24681</name>
</gene>
<sequence>MCFALSSGATTCVNECGIHLPPVEKERMLNDVDDSELYFKAGETFPYVCTSEYTKGNSSRICLADGRWEHDRPLCARRMCTFEEPCPYLEDASDALHFTKWSNSTPSNNTGCNTDHTTGNGYYYYLEASDTYHGSVFKMVTSNPFPAGEQICVGLWYHMYGQGMGNLSIEISDQSGTLKTQMLVAYGSQGFEWNYWSTVVNALTFDALIVITGVRGAGKRSDICFDDVLIDLC</sequence>
<dbReference type="Pfam" id="PF00629">
    <property type="entry name" value="MAM"/>
    <property type="match status" value="1"/>
</dbReference>
<feature type="domain" description="Sushi" evidence="4">
    <location>
        <begin position="14"/>
        <end position="77"/>
    </location>
</feature>
<dbReference type="InterPro" id="IPR000998">
    <property type="entry name" value="MAM_dom"/>
</dbReference>
<comment type="caution">
    <text evidence="2">Lacks conserved residue(s) required for the propagation of feature annotation.</text>
</comment>
<keyword evidence="1" id="KW-1015">Disulfide bond</keyword>
<evidence type="ECO:0000259" key="3">
    <source>
        <dbReference type="PROSITE" id="PS50060"/>
    </source>
</evidence>
<dbReference type="SUPFAM" id="SSF49899">
    <property type="entry name" value="Concanavalin A-like lectins/glucanases"/>
    <property type="match status" value="1"/>
</dbReference>
<dbReference type="OrthoDB" id="412155at2759"/>
<keyword evidence="2" id="KW-0768">Sushi</keyword>
<feature type="domain" description="MAM" evidence="3">
    <location>
        <begin position="78"/>
        <end position="233"/>
    </location>
</feature>
<dbReference type="GO" id="GO:0016020">
    <property type="term" value="C:membrane"/>
    <property type="evidence" value="ECO:0007669"/>
    <property type="project" value="InterPro"/>
</dbReference>
<dbReference type="PANTHER" id="PTHR23282">
    <property type="entry name" value="APICAL ENDOSOMAL GLYCOPROTEIN PRECURSOR"/>
    <property type="match status" value="1"/>
</dbReference>
<organism evidence="5 6">
    <name type="scientific">Mizuhopecten yessoensis</name>
    <name type="common">Japanese scallop</name>
    <name type="synonym">Patinopecten yessoensis</name>
    <dbReference type="NCBI Taxonomy" id="6573"/>
    <lineage>
        <taxon>Eukaryota</taxon>
        <taxon>Metazoa</taxon>
        <taxon>Spiralia</taxon>
        <taxon>Lophotrochozoa</taxon>
        <taxon>Mollusca</taxon>
        <taxon>Bivalvia</taxon>
        <taxon>Autobranchia</taxon>
        <taxon>Pteriomorphia</taxon>
        <taxon>Pectinida</taxon>
        <taxon>Pectinoidea</taxon>
        <taxon>Pectinidae</taxon>
        <taxon>Mizuhopecten</taxon>
    </lineage>
</organism>
<evidence type="ECO:0000313" key="5">
    <source>
        <dbReference type="EMBL" id="OWF54467.1"/>
    </source>
</evidence>
<dbReference type="PROSITE" id="PS50060">
    <property type="entry name" value="MAM_2"/>
    <property type="match status" value="1"/>
</dbReference>
<dbReference type="SMART" id="SM00137">
    <property type="entry name" value="MAM"/>
    <property type="match status" value="1"/>
</dbReference>
<reference evidence="5 6" key="1">
    <citation type="journal article" date="2017" name="Nat. Ecol. Evol.">
        <title>Scallop genome provides insights into evolution of bilaterian karyotype and development.</title>
        <authorList>
            <person name="Wang S."/>
            <person name="Zhang J."/>
            <person name="Jiao W."/>
            <person name="Li J."/>
            <person name="Xun X."/>
            <person name="Sun Y."/>
            <person name="Guo X."/>
            <person name="Huan P."/>
            <person name="Dong B."/>
            <person name="Zhang L."/>
            <person name="Hu X."/>
            <person name="Sun X."/>
            <person name="Wang J."/>
            <person name="Zhao C."/>
            <person name="Wang Y."/>
            <person name="Wang D."/>
            <person name="Huang X."/>
            <person name="Wang R."/>
            <person name="Lv J."/>
            <person name="Li Y."/>
            <person name="Zhang Z."/>
            <person name="Liu B."/>
            <person name="Lu W."/>
            <person name="Hui Y."/>
            <person name="Liang J."/>
            <person name="Zhou Z."/>
            <person name="Hou R."/>
            <person name="Li X."/>
            <person name="Liu Y."/>
            <person name="Li H."/>
            <person name="Ning X."/>
            <person name="Lin Y."/>
            <person name="Zhao L."/>
            <person name="Xing Q."/>
            <person name="Dou J."/>
            <person name="Li Y."/>
            <person name="Mao J."/>
            <person name="Guo H."/>
            <person name="Dou H."/>
            <person name="Li T."/>
            <person name="Mu C."/>
            <person name="Jiang W."/>
            <person name="Fu Q."/>
            <person name="Fu X."/>
            <person name="Miao Y."/>
            <person name="Liu J."/>
            <person name="Yu Q."/>
            <person name="Li R."/>
            <person name="Liao H."/>
            <person name="Li X."/>
            <person name="Kong Y."/>
            <person name="Jiang Z."/>
            <person name="Chourrout D."/>
            <person name="Li R."/>
            <person name="Bao Z."/>
        </authorList>
    </citation>
    <scope>NUCLEOTIDE SEQUENCE [LARGE SCALE GENOMIC DNA]</scope>
    <source>
        <strain evidence="5 6">PY_sf001</strain>
    </source>
</reference>
<dbReference type="AlphaFoldDB" id="A0A210R0E9"/>
<dbReference type="Proteomes" id="UP000242188">
    <property type="component" value="Unassembled WGS sequence"/>
</dbReference>
<dbReference type="Gene3D" id="2.60.120.200">
    <property type="match status" value="1"/>
</dbReference>
<dbReference type="InterPro" id="IPR051560">
    <property type="entry name" value="MAM_domain-containing"/>
</dbReference>
<dbReference type="EMBL" id="NEDP02001037">
    <property type="protein sequence ID" value="OWF54467.1"/>
    <property type="molecule type" value="Genomic_DNA"/>
</dbReference>
<comment type="caution">
    <text evidence="5">The sequence shown here is derived from an EMBL/GenBank/DDBJ whole genome shotgun (WGS) entry which is preliminary data.</text>
</comment>
<dbReference type="InterPro" id="IPR000436">
    <property type="entry name" value="Sushi_SCR_CCP_dom"/>
</dbReference>